<evidence type="ECO:0000256" key="9">
    <source>
        <dbReference type="SAM" id="MobiDB-lite"/>
    </source>
</evidence>
<evidence type="ECO:0000256" key="7">
    <source>
        <dbReference type="ARBA" id="ARBA00048336"/>
    </source>
</evidence>
<dbReference type="PROSITE" id="PS00125">
    <property type="entry name" value="SER_THR_PHOSPHATASE"/>
    <property type="match status" value="1"/>
</dbReference>
<dbReference type="VEuPathDB" id="GiardiaDB:GMRT_10905"/>
<feature type="compositionally biased region" description="Polar residues" evidence="9">
    <location>
        <begin position="525"/>
        <end position="534"/>
    </location>
</feature>
<dbReference type="CDD" id="cd00144">
    <property type="entry name" value="MPP_PPP_family"/>
    <property type="match status" value="1"/>
</dbReference>
<feature type="region of interest" description="Disordered" evidence="9">
    <location>
        <begin position="525"/>
        <end position="551"/>
    </location>
</feature>
<evidence type="ECO:0000256" key="1">
    <source>
        <dbReference type="ARBA" id="ARBA00001936"/>
    </source>
</evidence>
<dbReference type="GO" id="GO:0005634">
    <property type="term" value="C:nucleus"/>
    <property type="evidence" value="ECO:0007669"/>
    <property type="project" value="TreeGrafter"/>
</dbReference>
<dbReference type="Gene3D" id="3.60.21.10">
    <property type="match status" value="1"/>
</dbReference>
<dbReference type="Proteomes" id="UP000315496">
    <property type="component" value="Chromosome 2"/>
</dbReference>
<dbReference type="Pfam" id="PF00149">
    <property type="entry name" value="Metallophos"/>
    <property type="match status" value="1"/>
</dbReference>
<keyword evidence="4" id="KW-0904">Protein phosphatase</keyword>
<keyword evidence="3 8" id="KW-0378">Hydrolase</keyword>
<dbReference type="InterPro" id="IPR029052">
    <property type="entry name" value="Metallo-depent_PP-like"/>
</dbReference>
<evidence type="ECO:0000259" key="10">
    <source>
        <dbReference type="PROSITE" id="PS00125"/>
    </source>
</evidence>
<comment type="similarity">
    <text evidence="8">Belongs to the PPP phosphatase family.</text>
</comment>
<dbReference type="AlphaFoldDB" id="A0A4Z1T7T4"/>
<evidence type="ECO:0000256" key="6">
    <source>
        <dbReference type="ARBA" id="ARBA00047761"/>
    </source>
</evidence>
<sequence length="551" mass="62381">MPLAQELTVLFLDGPSTALLDAGLRALNTLSPDSPDATILALLIGDIYRCLGKLDSALRFYRRATAHTKGQEIRLEALERYQATMQQLGVTHLAREQQRWPALVAEQDYHMLDMTVLTSMQRFTLIEDAKRILLIEHCHLKSVVVTQICTTLAQKCTDERNVRRYLAEDESVFIIGDIHGSAADLLTLFDLFALRDVYTHCQVSDAHALRPTLDAIYVFLGDYVDRGPYGVQCFVFLSILKLMYPYNFVLLRGNHECRALNSIYGFEREARNVYGRDNPVYEAIQRAFASLPFFCELTFLPSSIYDACLSLVLTQRSGTDAYTPNYGILSRASAMNHFLSHTVDDQDEEGARILAQIDDESIRVFCCHGGAPCIYTCLCTQGSSQIRVEKYENIIQRTMGIIDPIAAELTWNDPLSTEFEPAEGFMPSQRRLGYLYGYSLFHKWCTYNKIHVLFRGHEFAAEGLRHDFSANNKHRAFEYLHTFTASELRQRPEHFTVFSASAYEEADNNGAVAELSYSFSLPTDSTNVDASTRTDMSKGSPRLNVQYHPSS</sequence>
<name>A0A4Z1T7T4_GIAMU</name>
<keyword evidence="5" id="KW-0464">Manganese</keyword>
<keyword evidence="2" id="KW-0479">Metal-binding</keyword>
<keyword evidence="12" id="KW-1185">Reference proteome</keyword>
<evidence type="ECO:0000256" key="2">
    <source>
        <dbReference type="ARBA" id="ARBA00022723"/>
    </source>
</evidence>
<dbReference type="EMBL" id="VDLU01000002">
    <property type="protein sequence ID" value="TNJ28639.1"/>
    <property type="molecule type" value="Genomic_DNA"/>
</dbReference>
<dbReference type="GO" id="GO:0004722">
    <property type="term" value="F:protein serine/threonine phosphatase activity"/>
    <property type="evidence" value="ECO:0007669"/>
    <property type="project" value="UniProtKB-EC"/>
</dbReference>
<dbReference type="InterPro" id="IPR004843">
    <property type="entry name" value="Calcineurin-like_PHP"/>
</dbReference>
<dbReference type="PANTHER" id="PTHR11668:SF300">
    <property type="entry name" value="SERINE_THREONINE-PROTEIN PHOSPHATASE"/>
    <property type="match status" value="1"/>
</dbReference>
<gene>
    <name evidence="11" type="ORF">GMRT_10905</name>
</gene>
<dbReference type="SMART" id="SM00156">
    <property type="entry name" value="PP2Ac"/>
    <property type="match status" value="1"/>
</dbReference>
<dbReference type="GO" id="GO:0046872">
    <property type="term" value="F:metal ion binding"/>
    <property type="evidence" value="ECO:0007669"/>
    <property type="project" value="UniProtKB-KW"/>
</dbReference>
<dbReference type="PRINTS" id="PR00114">
    <property type="entry name" value="STPHPHTASE"/>
</dbReference>
<dbReference type="EC" id="3.1.3.16" evidence="8"/>
<evidence type="ECO:0000313" key="11">
    <source>
        <dbReference type="EMBL" id="TNJ28639.1"/>
    </source>
</evidence>
<comment type="catalytic activity">
    <reaction evidence="7 8">
        <text>O-phospho-L-threonyl-[protein] + H2O = L-threonyl-[protein] + phosphate</text>
        <dbReference type="Rhea" id="RHEA:47004"/>
        <dbReference type="Rhea" id="RHEA-COMP:11060"/>
        <dbReference type="Rhea" id="RHEA-COMP:11605"/>
        <dbReference type="ChEBI" id="CHEBI:15377"/>
        <dbReference type="ChEBI" id="CHEBI:30013"/>
        <dbReference type="ChEBI" id="CHEBI:43474"/>
        <dbReference type="ChEBI" id="CHEBI:61977"/>
        <dbReference type="EC" id="3.1.3.16"/>
    </reaction>
</comment>
<dbReference type="PANTHER" id="PTHR11668">
    <property type="entry name" value="SERINE/THREONINE PROTEIN PHOSPHATASE"/>
    <property type="match status" value="1"/>
</dbReference>
<evidence type="ECO:0000256" key="5">
    <source>
        <dbReference type="ARBA" id="ARBA00023211"/>
    </source>
</evidence>
<dbReference type="InterPro" id="IPR006186">
    <property type="entry name" value="Ser/Thr-sp_prot-phosphatase"/>
</dbReference>
<accession>A0A4Z1T7T4</accession>
<comment type="cofactor">
    <cofactor evidence="1">
        <name>Mn(2+)</name>
        <dbReference type="ChEBI" id="CHEBI:29035"/>
    </cofactor>
</comment>
<evidence type="ECO:0000313" key="12">
    <source>
        <dbReference type="Proteomes" id="UP000315496"/>
    </source>
</evidence>
<evidence type="ECO:0000256" key="4">
    <source>
        <dbReference type="ARBA" id="ARBA00022912"/>
    </source>
</evidence>
<comment type="caution">
    <text evidence="11">The sequence shown here is derived from an EMBL/GenBank/DDBJ whole genome shotgun (WGS) entry which is preliminary data.</text>
</comment>
<reference evidence="11 12" key="1">
    <citation type="submission" date="2019-05" db="EMBL/GenBank/DDBJ databases">
        <title>The compact genome of Giardia muris reveals important steps in the evolution of intestinal protozoan parasites.</title>
        <authorList>
            <person name="Xu F."/>
            <person name="Jimenez-Gonzalez A."/>
            <person name="Einarsson E."/>
            <person name="Astvaldsson A."/>
            <person name="Peirasmaki D."/>
            <person name="Eckmann L."/>
            <person name="Andersson J.O."/>
            <person name="Svard S.G."/>
            <person name="Jerlstrom-Hultqvist J."/>
        </authorList>
    </citation>
    <scope>NUCLEOTIDE SEQUENCE [LARGE SCALE GENOMIC DNA]</scope>
    <source>
        <strain evidence="11 12">Roberts-Thomson</strain>
    </source>
</reference>
<dbReference type="OrthoDB" id="10251080at2759"/>
<evidence type="ECO:0000256" key="3">
    <source>
        <dbReference type="ARBA" id="ARBA00022801"/>
    </source>
</evidence>
<proteinExistence type="inferred from homology"/>
<organism evidence="11 12">
    <name type="scientific">Giardia muris</name>
    <dbReference type="NCBI Taxonomy" id="5742"/>
    <lineage>
        <taxon>Eukaryota</taxon>
        <taxon>Metamonada</taxon>
        <taxon>Diplomonadida</taxon>
        <taxon>Hexamitidae</taxon>
        <taxon>Giardiinae</taxon>
        <taxon>Giardia</taxon>
    </lineage>
</organism>
<feature type="domain" description="Serine/threonine specific protein phosphatases" evidence="10">
    <location>
        <begin position="251"/>
        <end position="256"/>
    </location>
</feature>
<protein>
    <recommendedName>
        <fullName evidence="8">Serine/threonine-protein phosphatase</fullName>
        <ecNumber evidence="8">3.1.3.16</ecNumber>
    </recommendedName>
</protein>
<dbReference type="InterPro" id="IPR050341">
    <property type="entry name" value="PP1_catalytic_subunit"/>
</dbReference>
<dbReference type="SUPFAM" id="SSF56300">
    <property type="entry name" value="Metallo-dependent phosphatases"/>
    <property type="match status" value="1"/>
</dbReference>
<comment type="catalytic activity">
    <reaction evidence="6">
        <text>O-phospho-L-seryl-[protein] + H2O = L-seryl-[protein] + phosphate</text>
        <dbReference type="Rhea" id="RHEA:20629"/>
        <dbReference type="Rhea" id="RHEA-COMP:9863"/>
        <dbReference type="Rhea" id="RHEA-COMP:11604"/>
        <dbReference type="ChEBI" id="CHEBI:15377"/>
        <dbReference type="ChEBI" id="CHEBI:29999"/>
        <dbReference type="ChEBI" id="CHEBI:43474"/>
        <dbReference type="ChEBI" id="CHEBI:83421"/>
        <dbReference type="EC" id="3.1.3.16"/>
    </reaction>
</comment>
<evidence type="ECO:0000256" key="8">
    <source>
        <dbReference type="RuleBase" id="RU004273"/>
    </source>
</evidence>
<dbReference type="GO" id="GO:0005737">
    <property type="term" value="C:cytoplasm"/>
    <property type="evidence" value="ECO:0007669"/>
    <property type="project" value="TreeGrafter"/>
</dbReference>